<feature type="region of interest" description="Disordered" evidence="1">
    <location>
        <begin position="168"/>
        <end position="188"/>
    </location>
</feature>
<sequence length="806" mass="89925">MPATISSLPQEFYNRIVDILNTRHRRQAAANNAFLSLFTDVNDAGPSLSLESQPRKWLIDLSTASRKFQHAAERLTFKDISLSISRLDEFEAIVTRYEHRCGMLRSVTLDPKFPVPERTFECHDTDEETYEKNIMVSNAVGMLWRGLKAAEMTVEKMLVLESMDVTEVTESNVEHGTGGGKDEEMKDSVMDETGDIVMEEERAGRGEPVQASLSPQEGSQRETSPQLKPKSEPGQRPSEPGPQEQPKPEPQQLEPALRLKPSLPDSEAVAETESKLSPQQDLGTISELQPSPDSGEAKPHPVSSPPSQSQAAQPSALHPKPRSPPHLRPVPSSTLPPRSHPTPAPPTAITVTILPPEQAENPLNCLHKSFSSWPLRLVHPENLPTLRHIRVLNLHLNTEFAMMFHPSVVLDLLSRTGSAGKDADEEATGFLEELSIELPDRAPFTFTNPLLTRLTHMFQGPRRDSRHEFGNALLHRSQKQQKQHHDLRHDQHPGRSITRLRFSSSKIESDPEPNNHSRPMPNLILPSPFDPFSAGLRVWLSGLPHLRKLVIDSATLDASFFWPSVSEAEAERTSPSPSQPCKSHSWYQSLEEHHTHLTPILTSGHWLFTTPATPYSQHSYTNPPFDPPAGLYNPGKSTSSPLTGLILGVSDYPPREMRRTDHSDHDLIAQAGDGIEWVSGNKTFRHIPVDKELLPLVKAWARGLAQIKNLRRASLWFRVYPRADGPGEVWGVAYRSPEEAGGVGEWRWNVGDWKPDEETLDLCNSVGHARGTTASNDYEFLDEQNADGIFSGLTTVAEMEKFVAWP</sequence>
<feature type="compositionally biased region" description="Polar residues" evidence="1">
    <location>
        <begin position="275"/>
        <end position="292"/>
    </location>
</feature>
<accession>A0AAD5RHU9</accession>
<reference evidence="2" key="1">
    <citation type="submission" date="2022-07" db="EMBL/GenBank/DDBJ databases">
        <title>Draft genome sequence of Zalerion maritima ATCC 34329, a (micro)plastics degrading marine fungus.</title>
        <authorList>
            <person name="Paco A."/>
            <person name="Goncalves M.F.M."/>
            <person name="Rocha-Santos T.A.P."/>
            <person name="Alves A."/>
        </authorList>
    </citation>
    <scope>NUCLEOTIDE SEQUENCE</scope>
    <source>
        <strain evidence="2">ATCC 34329</strain>
    </source>
</reference>
<feature type="compositionally biased region" description="Basic and acidic residues" evidence="1">
    <location>
        <begin position="483"/>
        <end position="493"/>
    </location>
</feature>
<organism evidence="2 3">
    <name type="scientific">Zalerion maritima</name>
    <dbReference type="NCBI Taxonomy" id="339359"/>
    <lineage>
        <taxon>Eukaryota</taxon>
        <taxon>Fungi</taxon>
        <taxon>Dikarya</taxon>
        <taxon>Ascomycota</taxon>
        <taxon>Pezizomycotina</taxon>
        <taxon>Sordariomycetes</taxon>
        <taxon>Lulworthiomycetidae</taxon>
        <taxon>Lulworthiales</taxon>
        <taxon>Lulworthiaceae</taxon>
        <taxon>Zalerion</taxon>
    </lineage>
</organism>
<dbReference type="Proteomes" id="UP001201980">
    <property type="component" value="Unassembled WGS sequence"/>
</dbReference>
<feature type="compositionally biased region" description="Low complexity" evidence="1">
    <location>
        <begin position="305"/>
        <end position="316"/>
    </location>
</feature>
<evidence type="ECO:0000313" key="3">
    <source>
        <dbReference type="Proteomes" id="UP001201980"/>
    </source>
</evidence>
<dbReference type="EMBL" id="JAKWBI020000504">
    <property type="protein sequence ID" value="KAJ2894328.1"/>
    <property type="molecule type" value="Genomic_DNA"/>
</dbReference>
<feature type="compositionally biased region" description="Pro residues" evidence="1">
    <location>
        <begin position="239"/>
        <end position="249"/>
    </location>
</feature>
<proteinExistence type="predicted"/>
<evidence type="ECO:0000256" key="1">
    <source>
        <dbReference type="SAM" id="MobiDB-lite"/>
    </source>
</evidence>
<comment type="caution">
    <text evidence="2">The sequence shown here is derived from an EMBL/GenBank/DDBJ whole genome shotgun (WGS) entry which is preliminary data.</text>
</comment>
<feature type="region of interest" description="Disordered" evidence="1">
    <location>
        <begin position="200"/>
        <end position="349"/>
    </location>
</feature>
<feature type="region of interest" description="Disordered" evidence="1">
    <location>
        <begin position="475"/>
        <end position="521"/>
    </location>
</feature>
<name>A0AAD5RHU9_9PEZI</name>
<evidence type="ECO:0000313" key="2">
    <source>
        <dbReference type="EMBL" id="KAJ2894328.1"/>
    </source>
</evidence>
<keyword evidence="3" id="KW-1185">Reference proteome</keyword>
<gene>
    <name evidence="2" type="ORF">MKZ38_007724</name>
</gene>
<dbReference type="AlphaFoldDB" id="A0AAD5RHU9"/>
<feature type="compositionally biased region" description="Polar residues" evidence="1">
    <location>
        <begin position="211"/>
        <end position="226"/>
    </location>
</feature>
<protein>
    <submittedName>
        <fullName evidence="2">Uncharacterized protein</fullName>
    </submittedName>
</protein>